<name>A0A7N0T206_KALFE</name>
<dbReference type="Proteomes" id="UP000594263">
    <property type="component" value="Unplaced"/>
</dbReference>
<dbReference type="Gramene" id="Kaladp0018s0129.2.v1.1">
    <property type="protein sequence ID" value="Kaladp0018s0129.2.v1.1"/>
    <property type="gene ID" value="Kaladp0018s0129.v1.1"/>
</dbReference>
<organism evidence="8 9">
    <name type="scientific">Kalanchoe fedtschenkoi</name>
    <name type="common">Lavender scallops</name>
    <name type="synonym">South American air plant</name>
    <dbReference type="NCBI Taxonomy" id="63787"/>
    <lineage>
        <taxon>Eukaryota</taxon>
        <taxon>Viridiplantae</taxon>
        <taxon>Streptophyta</taxon>
        <taxon>Embryophyta</taxon>
        <taxon>Tracheophyta</taxon>
        <taxon>Spermatophyta</taxon>
        <taxon>Magnoliopsida</taxon>
        <taxon>eudicotyledons</taxon>
        <taxon>Gunneridae</taxon>
        <taxon>Pentapetalae</taxon>
        <taxon>Saxifragales</taxon>
        <taxon>Crassulaceae</taxon>
        <taxon>Kalanchoe</taxon>
    </lineage>
</organism>
<evidence type="ECO:0000313" key="9">
    <source>
        <dbReference type="Proteomes" id="UP000594263"/>
    </source>
</evidence>
<dbReference type="EnsemblPlants" id="Kaladp0018s0129.8.v1.1">
    <property type="protein sequence ID" value="Kaladp0018s0129.8.v1.1"/>
    <property type="gene ID" value="Kaladp0018s0129.v1.1"/>
</dbReference>
<evidence type="ECO:0000256" key="4">
    <source>
        <dbReference type="ARBA" id="ARBA00023163"/>
    </source>
</evidence>
<dbReference type="PROSITE" id="PS50863">
    <property type="entry name" value="B3"/>
    <property type="match status" value="1"/>
</dbReference>
<feature type="region of interest" description="Disordered" evidence="6">
    <location>
        <begin position="112"/>
        <end position="153"/>
    </location>
</feature>
<dbReference type="Gramene" id="Kaladp0018s0129.7.v1.1">
    <property type="protein sequence ID" value="Kaladp0018s0129.7.v1.1"/>
    <property type="gene ID" value="Kaladp0018s0129.v1.1"/>
</dbReference>
<dbReference type="GO" id="GO:0005634">
    <property type="term" value="C:nucleus"/>
    <property type="evidence" value="ECO:0007669"/>
    <property type="project" value="UniProtKB-SubCell"/>
</dbReference>
<dbReference type="SMART" id="SM01019">
    <property type="entry name" value="B3"/>
    <property type="match status" value="1"/>
</dbReference>
<dbReference type="EnsemblPlants" id="Kaladp0018s0129.10.v1.1">
    <property type="protein sequence ID" value="Kaladp0018s0129.10.v1.1"/>
    <property type="gene ID" value="Kaladp0018s0129.v1.1"/>
</dbReference>
<dbReference type="EnsemblPlants" id="Kaladp0018s0129.9.v1.1">
    <property type="protein sequence ID" value="Kaladp0018s0129.9.v1.1"/>
    <property type="gene ID" value="Kaladp0018s0129.v1.1"/>
</dbReference>
<evidence type="ECO:0000259" key="7">
    <source>
        <dbReference type="PROSITE" id="PS50863"/>
    </source>
</evidence>
<dbReference type="InterPro" id="IPR050655">
    <property type="entry name" value="Plant_B3_domain"/>
</dbReference>
<keyword evidence="4" id="KW-0804">Transcription</keyword>
<evidence type="ECO:0000256" key="3">
    <source>
        <dbReference type="ARBA" id="ARBA00023125"/>
    </source>
</evidence>
<evidence type="ECO:0000256" key="2">
    <source>
        <dbReference type="ARBA" id="ARBA00023015"/>
    </source>
</evidence>
<dbReference type="CDD" id="cd10017">
    <property type="entry name" value="B3_DNA"/>
    <property type="match status" value="1"/>
</dbReference>
<keyword evidence="5" id="KW-0539">Nucleus</keyword>
<dbReference type="EnsemblPlants" id="Kaladp0018s0129.7.v1.1">
    <property type="protein sequence ID" value="Kaladp0018s0129.7.v1.1"/>
    <property type="gene ID" value="Kaladp0018s0129.v1.1"/>
</dbReference>
<accession>A0A7N0T206</accession>
<dbReference type="Gramene" id="Kaladp0018s0129.9.v1.1">
    <property type="protein sequence ID" value="Kaladp0018s0129.9.v1.1"/>
    <property type="gene ID" value="Kaladp0018s0129.v1.1"/>
</dbReference>
<evidence type="ECO:0000313" key="8">
    <source>
        <dbReference type="EnsemblPlants" id="Kaladp0018s0129.11.v1.1"/>
    </source>
</evidence>
<keyword evidence="9" id="KW-1185">Reference proteome</keyword>
<dbReference type="GO" id="GO:0003677">
    <property type="term" value="F:DNA binding"/>
    <property type="evidence" value="ECO:0007669"/>
    <property type="project" value="UniProtKB-KW"/>
</dbReference>
<reference evidence="8" key="1">
    <citation type="submission" date="2021-01" db="UniProtKB">
        <authorList>
            <consortium name="EnsemblPlants"/>
        </authorList>
    </citation>
    <scope>IDENTIFICATION</scope>
</reference>
<dbReference type="Gene3D" id="2.40.330.10">
    <property type="entry name" value="DNA-binding pseudobarrel domain"/>
    <property type="match status" value="1"/>
</dbReference>
<dbReference type="Gramene" id="Kaladp0018s0129.1.v1.1">
    <property type="protein sequence ID" value="Kaladp0018s0129.1.v1.1"/>
    <property type="gene ID" value="Kaladp0018s0129.v1.1"/>
</dbReference>
<keyword evidence="3" id="KW-0238">DNA-binding</keyword>
<feature type="compositionally biased region" description="Basic residues" evidence="6">
    <location>
        <begin position="137"/>
        <end position="147"/>
    </location>
</feature>
<dbReference type="PANTHER" id="PTHR31920:SF122">
    <property type="entry name" value="B3 DOMAIN-CONTAINING PROTEIN REM23"/>
    <property type="match status" value="1"/>
</dbReference>
<dbReference type="EnsemblPlants" id="Kaladp0018s0129.11.v1.1">
    <property type="protein sequence ID" value="Kaladp0018s0129.11.v1.1"/>
    <property type="gene ID" value="Kaladp0018s0129.v1.1"/>
</dbReference>
<dbReference type="InterPro" id="IPR015300">
    <property type="entry name" value="DNA-bd_pseudobarrel_sf"/>
</dbReference>
<dbReference type="Gramene" id="Kaladp0018s0129.10.v1.1">
    <property type="protein sequence ID" value="Kaladp0018s0129.10.v1.1"/>
    <property type="gene ID" value="Kaladp0018s0129.v1.1"/>
</dbReference>
<dbReference type="EnsemblPlants" id="Kaladp0018s0129.2.v1.1">
    <property type="protein sequence ID" value="Kaladp0018s0129.2.v1.1"/>
    <property type="gene ID" value="Kaladp0018s0129.v1.1"/>
</dbReference>
<keyword evidence="2" id="KW-0805">Transcription regulation</keyword>
<feature type="compositionally biased region" description="Basic and acidic residues" evidence="6">
    <location>
        <begin position="113"/>
        <end position="132"/>
    </location>
</feature>
<dbReference type="Gramene" id="Kaladp0018s0129.11.v1.1">
    <property type="protein sequence ID" value="Kaladp0018s0129.11.v1.1"/>
    <property type="gene ID" value="Kaladp0018s0129.v1.1"/>
</dbReference>
<evidence type="ECO:0000256" key="1">
    <source>
        <dbReference type="ARBA" id="ARBA00004123"/>
    </source>
</evidence>
<comment type="subcellular location">
    <subcellularLocation>
        <location evidence="1">Nucleus</location>
    </subcellularLocation>
</comment>
<dbReference type="OMA" id="NFRVIIF"/>
<dbReference type="SUPFAM" id="SSF101936">
    <property type="entry name" value="DNA-binding pseudobarrel domain"/>
    <property type="match status" value="1"/>
</dbReference>
<dbReference type="Gramene" id="Kaladp0018s0129.8.v1.1">
    <property type="protein sequence ID" value="Kaladp0018s0129.8.v1.1"/>
    <property type="gene ID" value="Kaladp0018s0129.v1.1"/>
</dbReference>
<proteinExistence type="predicted"/>
<sequence>MRMGTCVGKRFFKLMFGDSIDEKMRIPPKFVNLIWEELSSVATLVGPSGDSWSTKVCHSEGHVYLKCGWQEFYKDNLLKGNEMLVFTYKGKMRFHVQIFDTSAVERMQVVVSKPDDKKDSAVQKRKHDEKNDSTVPKRQRGRPRKHPISPPKF</sequence>
<dbReference type="AlphaFoldDB" id="A0A7N0T206"/>
<feature type="domain" description="TF-B3" evidence="7">
    <location>
        <begin position="9"/>
        <end position="102"/>
    </location>
</feature>
<dbReference type="InterPro" id="IPR003340">
    <property type="entry name" value="B3_DNA-bd"/>
</dbReference>
<dbReference type="PANTHER" id="PTHR31920">
    <property type="entry name" value="B3 DOMAIN-CONTAINING"/>
    <property type="match status" value="1"/>
</dbReference>
<evidence type="ECO:0000256" key="6">
    <source>
        <dbReference type="SAM" id="MobiDB-lite"/>
    </source>
</evidence>
<protein>
    <recommendedName>
        <fullName evidence="7">TF-B3 domain-containing protein</fullName>
    </recommendedName>
</protein>
<evidence type="ECO:0000256" key="5">
    <source>
        <dbReference type="ARBA" id="ARBA00023242"/>
    </source>
</evidence>
<dbReference type="EnsemblPlants" id="Kaladp0018s0129.1.v1.1">
    <property type="protein sequence ID" value="Kaladp0018s0129.1.v1.1"/>
    <property type="gene ID" value="Kaladp0018s0129.v1.1"/>
</dbReference>
<dbReference type="Pfam" id="PF02362">
    <property type="entry name" value="B3"/>
    <property type="match status" value="1"/>
</dbReference>